<keyword evidence="1" id="KW-0472">Membrane</keyword>
<feature type="non-terminal residue" evidence="2">
    <location>
        <position position="269"/>
    </location>
</feature>
<dbReference type="InterPro" id="IPR004245">
    <property type="entry name" value="DUF229"/>
</dbReference>
<dbReference type="PANTHER" id="PTHR10974">
    <property type="entry name" value="FI08016P-RELATED"/>
    <property type="match status" value="1"/>
</dbReference>
<dbReference type="Pfam" id="PF02995">
    <property type="entry name" value="DUF229"/>
    <property type="match status" value="1"/>
</dbReference>
<sequence>MTGEITAKQPVLVHEKALKSGLKNRENFLYGLTYPLSHKMSWQYLFILVFDVVAVSLWMLLQQGYMTNLTPGKVKDDQYEVDDPFDRCILPKLDPWESEIMQMMKFSDTSFLDIMKRKRITSVYFRETKEEVPVEPNSFDVYVILLDSTAASQARRNLPQTLQFFEKSMDAVTFPHVNKVGLNSRPCAVALWFGKSMEQVDRSLFGLPSLEPDWTFENFCSRYMDNETSLFKDYANRGYKTLFAEDWMKGTLNWPQCRGFNKQPTDHYM</sequence>
<dbReference type="Proteomes" id="UP001331761">
    <property type="component" value="Unassembled WGS sequence"/>
</dbReference>
<name>A0AAN8FAU0_TRICO</name>
<evidence type="ECO:0000256" key="1">
    <source>
        <dbReference type="SAM" id="Phobius"/>
    </source>
</evidence>
<dbReference type="PANTHER" id="PTHR10974:SF75">
    <property type="entry name" value="SULFATASE DOMAIN-CONTAINING PROTEIN"/>
    <property type="match status" value="1"/>
</dbReference>
<keyword evidence="1" id="KW-1133">Transmembrane helix</keyword>
<reference evidence="2 3" key="1">
    <citation type="submission" date="2019-10" db="EMBL/GenBank/DDBJ databases">
        <title>Assembly and Annotation for the nematode Trichostrongylus colubriformis.</title>
        <authorList>
            <person name="Martin J."/>
        </authorList>
    </citation>
    <scope>NUCLEOTIDE SEQUENCE [LARGE SCALE GENOMIC DNA]</scope>
    <source>
        <strain evidence="2">G859</strain>
        <tissue evidence="2">Whole worm</tissue>
    </source>
</reference>
<proteinExistence type="predicted"/>
<organism evidence="2 3">
    <name type="scientific">Trichostrongylus colubriformis</name>
    <name type="common">Black scour worm</name>
    <dbReference type="NCBI Taxonomy" id="6319"/>
    <lineage>
        <taxon>Eukaryota</taxon>
        <taxon>Metazoa</taxon>
        <taxon>Ecdysozoa</taxon>
        <taxon>Nematoda</taxon>
        <taxon>Chromadorea</taxon>
        <taxon>Rhabditida</taxon>
        <taxon>Rhabditina</taxon>
        <taxon>Rhabditomorpha</taxon>
        <taxon>Strongyloidea</taxon>
        <taxon>Trichostrongylidae</taxon>
        <taxon>Trichostrongylus</taxon>
    </lineage>
</organism>
<gene>
    <name evidence="2" type="ORF">GCK32_012436</name>
</gene>
<comment type="caution">
    <text evidence="2">The sequence shown here is derived from an EMBL/GenBank/DDBJ whole genome shotgun (WGS) entry which is preliminary data.</text>
</comment>
<feature type="transmembrane region" description="Helical" evidence="1">
    <location>
        <begin position="42"/>
        <end position="61"/>
    </location>
</feature>
<dbReference type="EMBL" id="WIXE01018791">
    <property type="protein sequence ID" value="KAK5970632.1"/>
    <property type="molecule type" value="Genomic_DNA"/>
</dbReference>
<keyword evidence="1" id="KW-0812">Transmembrane</keyword>
<protein>
    <submittedName>
        <fullName evidence="2">Uncharacterized protein</fullName>
    </submittedName>
</protein>
<dbReference type="AlphaFoldDB" id="A0AAN8FAU0"/>
<keyword evidence="3" id="KW-1185">Reference proteome</keyword>
<evidence type="ECO:0000313" key="3">
    <source>
        <dbReference type="Proteomes" id="UP001331761"/>
    </source>
</evidence>
<evidence type="ECO:0000313" key="2">
    <source>
        <dbReference type="EMBL" id="KAK5970632.1"/>
    </source>
</evidence>
<dbReference type="GO" id="GO:0005615">
    <property type="term" value="C:extracellular space"/>
    <property type="evidence" value="ECO:0007669"/>
    <property type="project" value="TreeGrafter"/>
</dbReference>
<accession>A0AAN8FAU0</accession>